<dbReference type="Gene3D" id="2.40.30.10">
    <property type="entry name" value="Translation factors"/>
    <property type="match status" value="1"/>
</dbReference>
<dbReference type="InterPro" id="IPR055178">
    <property type="entry name" value="RsdA/BaiN/AoA(So)-like_dom"/>
</dbReference>
<dbReference type="EMBL" id="JABFUD020000016">
    <property type="protein sequence ID" value="KAI5068510.1"/>
    <property type="molecule type" value="Genomic_DNA"/>
</dbReference>
<dbReference type="NCBIfam" id="TIGR00275">
    <property type="entry name" value="aminoacetone oxidase family FAD-binding enzyme"/>
    <property type="match status" value="1"/>
</dbReference>
<organism evidence="6 7">
    <name type="scientific">Adiantum capillus-veneris</name>
    <name type="common">Maidenhair fern</name>
    <dbReference type="NCBI Taxonomy" id="13818"/>
    <lineage>
        <taxon>Eukaryota</taxon>
        <taxon>Viridiplantae</taxon>
        <taxon>Streptophyta</taxon>
        <taxon>Embryophyta</taxon>
        <taxon>Tracheophyta</taxon>
        <taxon>Polypodiopsida</taxon>
        <taxon>Polypodiidae</taxon>
        <taxon>Polypodiales</taxon>
        <taxon>Pteridineae</taxon>
        <taxon>Pteridaceae</taxon>
        <taxon>Vittarioideae</taxon>
        <taxon>Adiantum</taxon>
    </lineage>
</organism>
<reference evidence="6" key="1">
    <citation type="submission" date="2021-01" db="EMBL/GenBank/DDBJ databases">
        <title>Adiantum capillus-veneris genome.</title>
        <authorList>
            <person name="Fang Y."/>
            <person name="Liao Q."/>
        </authorList>
    </citation>
    <scope>NUCLEOTIDE SEQUENCE</scope>
    <source>
        <strain evidence="6">H3</strain>
        <tissue evidence="6">Leaf</tissue>
    </source>
</reference>
<accession>A0A9D4UII4</accession>
<dbReference type="AlphaFoldDB" id="A0A9D4UII4"/>
<evidence type="ECO:0000256" key="3">
    <source>
        <dbReference type="ARBA" id="ARBA00022827"/>
    </source>
</evidence>
<evidence type="ECO:0000313" key="7">
    <source>
        <dbReference type="Proteomes" id="UP000886520"/>
    </source>
</evidence>
<name>A0A9D4UII4_ADICA</name>
<dbReference type="InterPro" id="IPR023166">
    <property type="entry name" value="BaiN-like_dom_sf"/>
</dbReference>
<evidence type="ECO:0000256" key="2">
    <source>
        <dbReference type="ARBA" id="ARBA00022630"/>
    </source>
</evidence>
<dbReference type="OrthoDB" id="9930022at2759"/>
<keyword evidence="2" id="KW-0285">Flavoprotein</keyword>
<sequence>MSSLEAGLLQPKATFPLEWLGSRLSPLSYSSRRHHSFLHQWTCSKQEEVLVVVGGGAAGVFGAIRAKSLCPSLNVFVLEQNQLLAKVKISGGGRCNVTTALYENPLLLAEQYPRGHKELRGSFFRSHGPMDTVSWFTERGVILKTEDDGRMFPASNTSSTIVDCLLTEAHKLGVGLQTKVSVSKVLQSSDSKFDVCTGGTKFSSSSIKADYLLLATGGTPKGFDLAKGLGHNVIDPRPSLFTFKVADSQLQELAGVSFPVVHAELQVKGQKHKNPRLTQAGPMLITHWGLSGPVVLRLSAWGARDLFSADYQGILWIDFEPKLSQEDLLGVLNAQRKYASKKKLGSFAPSDLSLVRRFWEYLLLKVEIDPDKVWATLNTTAARKLAALIKHCPFHINGKGEFKDEFVTSGGVPLVEVDLNSMESRICPCLYLAGEVLNVDGVTGGFNFQNAWTGGFIAGTSIGLRSNENSMH</sequence>
<dbReference type="PRINTS" id="PR00368">
    <property type="entry name" value="FADPNR"/>
</dbReference>
<comment type="caution">
    <text evidence="6">The sequence shown here is derived from an EMBL/GenBank/DDBJ whole genome shotgun (WGS) entry which is preliminary data.</text>
</comment>
<evidence type="ECO:0000256" key="1">
    <source>
        <dbReference type="ARBA" id="ARBA00001974"/>
    </source>
</evidence>
<proteinExistence type="predicted"/>
<dbReference type="Pfam" id="PF22780">
    <property type="entry name" value="HI0933_like_1st"/>
    <property type="match status" value="1"/>
</dbReference>
<evidence type="ECO:0000313" key="6">
    <source>
        <dbReference type="EMBL" id="KAI5068510.1"/>
    </source>
</evidence>
<evidence type="ECO:0000259" key="5">
    <source>
        <dbReference type="Pfam" id="PF22780"/>
    </source>
</evidence>
<comment type="cofactor">
    <cofactor evidence="1">
        <name>FAD</name>
        <dbReference type="ChEBI" id="CHEBI:57692"/>
    </cofactor>
</comment>
<dbReference type="Proteomes" id="UP000886520">
    <property type="component" value="Chromosome 16"/>
</dbReference>
<dbReference type="Gene3D" id="3.50.50.60">
    <property type="entry name" value="FAD/NAD(P)-binding domain"/>
    <property type="match status" value="1"/>
</dbReference>
<dbReference type="Pfam" id="PF03486">
    <property type="entry name" value="HI0933_like"/>
    <property type="match status" value="1"/>
</dbReference>
<dbReference type="InterPro" id="IPR036188">
    <property type="entry name" value="FAD/NAD-bd_sf"/>
</dbReference>
<dbReference type="InterPro" id="IPR057661">
    <property type="entry name" value="RsdA/BaiN/AoA(So)_Rossmann"/>
</dbReference>
<dbReference type="PANTHER" id="PTHR42887">
    <property type="entry name" value="OS12G0638800 PROTEIN"/>
    <property type="match status" value="1"/>
</dbReference>
<dbReference type="SUPFAM" id="SSF51905">
    <property type="entry name" value="FAD/NAD(P)-binding domain"/>
    <property type="match status" value="1"/>
</dbReference>
<keyword evidence="3" id="KW-0274">FAD</keyword>
<evidence type="ECO:0000259" key="4">
    <source>
        <dbReference type="Pfam" id="PF03486"/>
    </source>
</evidence>
<feature type="domain" description="RsdA/BaiN/AoA(So)-like Rossmann fold-like" evidence="4">
    <location>
        <begin position="50"/>
        <end position="460"/>
    </location>
</feature>
<dbReference type="SUPFAM" id="SSF160996">
    <property type="entry name" value="HI0933 insert domain-like"/>
    <property type="match status" value="1"/>
</dbReference>
<dbReference type="Gene3D" id="1.10.8.260">
    <property type="entry name" value="HI0933 insert domain-like"/>
    <property type="match status" value="1"/>
</dbReference>
<protein>
    <submittedName>
        <fullName evidence="6">Uncharacterized protein</fullName>
    </submittedName>
</protein>
<feature type="domain" description="RsdA/BaiN/AoA(So)-like insert" evidence="5">
    <location>
        <begin position="237"/>
        <end position="407"/>
    </location>
</feature>
<dbReference type="PANTHER" id="PTHR42887:SF2">
    <property type="entry name" value="OS12G0638800 PROTEIN"/>
    <property type="match status" value="1"/>
</dbReference>
<dbReference type="InterPro" id="IPR004792">
    <property type="entry name" value="BaiN-like"/>
</dbReference>
<gene>
    <name evidence="6" type="ORF">GOP47_0016855</name>
</gene>
<keyword evidence="7" id="KW-1185">Reference proteome</keyword>